<protein>
    <submittedName>
        <fullName evidence="2">Uncharacterized protein</fullName>
    </submittedName>
</protein>
<feature type="region of interest" description="Disordered" evidence="1">
    <location>
        <begin position="1"/>
        <end position="43"/>
    </location>
</feature>
<gene>
    <name evidence="2" type="ORF">I542_4166</name>
</gene>
<dbReference type="Proteomes" id="UP000021210">
    <property type="component" value="Unassembled WGS sequence"/>
</dbReference>
<evidence type="ECO:0000313" key="2">
    <source>
        <dbReference type="EMBL" id="EUA64001.1"/>
    </source>
</evidence>
<proteinExistence type="predicted"/>
<feature type="compositionally biased region" description="Basic and acidic residues" evidence="1">
    <location>
        <begin position="26"/>
        <end position="43"/>
    </location>
</feature>
<evidence type="ECO:0000313" key="3">
    <source>
        <dbReference type="Proteomes" id="UP000021210"/>
    </source>
</evidence>
<accession>A0A829QN03</accession>
<reference evidence="2 3" key="1">
    <citation type="submission" date="2013-12" db="EMBL/GenBank/DDBJ databases">
        <authorList>
            <person name="Zelazny A."/>
            <person name="Olivier K."/>
            <person name="Holland S."/>
            <person name="Lenaerts A."/>
            <person name="Ordway D."/>
            <person name="DeGroote M.A."/>
            <person name="Parker T."/>
            <person name="Sizemore C."/>
            <person name="Tallon L.J."/>
            <person name="Sadzewicz L.K."/>
            <person name="Sengamalay N."/>
            <person name="Fraser C.M."/>
            <person name="Hine E."/>
            <person name="Shefchek K.A."/>
            <person name="Das S.P."/>
            <person name="Tettelin H."/>
        </authorList>
    </citation>
    <scope>NUCLEOTIDE SEQUENCE [LARGE SCALE GENOMIC DNA]</scope>
    <source>
        <strain evidence="2 3">1948</strain>
    </source>
</reference>
<name>A0A829QN03_9MYCO</name>
<sequence>MTDLSTAAPQSMYPHQPGYVPSPPPDDMRLEPGARSHEPKFDGTHYEQAEALFAHVQKELKKHIEKTAANAHLYSQEGLRKQLAAFQHTDAAKGIDKALARVEAVHEQAKADMERVYRELTPPGDAVAESRAARYWHRSERLLDASKDKQGIARQLIEKSSNEELAVLLEELPVYLASVGAQGSWLDEEVAKRSPAYGMAKRREHRASQAVVQVKSSALLLQSALREGRAMHVPIRFNRSIDPDK</sequence>
<organism evidence="2 3">
    <name type="scientific">Mycobacteroides abscessus 1948</name>
    <dbReference type="NCBI Taxonomy" id="1299323"/>
    <lineage>
        <taxon>Bacteria</taxon>
        <taxon>Bacillati</taxon>
        <taxon>Actinomycetota</taxon>
        <taxon>Actinomycetes</taxon>
        <taxon>Mycobacteriales</taxon>
        <taxon>Mycobacteriaceae</taxon>
        <taxon>Mycobacteroides</taxon>
        <taxon>Mycobacteroides abscessus</taxon>
    </lineage>
</organism>
<dbReference type="EMBL" id="JAOH01000002">
    <property type="protein sequence ID" value="EUA64001.1"/>
    <property type="molecule type" value="Genomic_DNA"/>
</dbReference>
<comment type="caution">
    <text evidence="2">The sequence shown here is derived from an EMBL/GenBank/DDBJ whole genome shotgun (WGS) entry which is preliminary data.</text>
</comment>
<dbReference type="AlphaFoldDB" id="A0A829QN03"/>
<evidence type="ECO:0000256" key="1">
    <source>
        <dbReference type="SAM" id="MobiDB-lite"/>
    </source>
</evidence>